<keyword evidence="6 9" id="KW-1133">Transmembrane helix</keyword>
<dbReference type="Gene3D" id="1.10.510.10">
    <property type="entry name" value="Transferase(Phosphotransferase) domain 1"/>
    <property type="match status" value="1"/>
</dbReference>
<dbReference type="CDD" id="cd13123">
    <property type="entry name" value="MATE_MurJ_like"/>
    <property type="match status" value="1"/>
</dbReference>
<feature type="region of interest" description="Disordered" evidence="8">
    <location>
        <begin position="1"/>
        <end position="46"/>
    </location>
</feature>
<keyword evidence="5" id="KW-0573">Peptidoglycan synthesis</keyword>
<dbReference type="InterPro" id="IPR051050">
    <property type="entry name" value="Lipid_II_flippase_MurJ/MviN"/>
</dbReference>
<feature type="transmembrane region" description="Helical" evidence="9">
    <location>
        <begin position="483"/>
        <end position="506"/>
    </location>
</feature>
<evidence type="ECO:0000256" key="3">
    <source>
        <dbReference type="ARBA" id="ARBA00022692"/>
    </source>
</evidence>
<evidence type="ECO:0000256" key="7">
    <source>
        <dbReference type="ARBA" id="ARBA00023136"/>
    </source>
</evidence>
<dbReference type="PANTHER" id="PTHR47019">
    <property type="entry name" value="LIPID II FLIPPASE MURJ"/>
    <property type="match status" value="1"/>
</dbReference>
<keyword evidence="11" id="KW-1185">Reference proteome</keyword>
<dbReference type="PANTHER" id="PTHR47019:SF1">
    <property type="entry name" value="LIPID II FLIPPASE MURJ"/>
    <property type="match status" value="1"/>
</dbReference>
<gene>
    <name evidence="10" type="ORF">EJK80_04855</name>
</gene>
<feature type="transmembrane region" description="Helical" evidence="9">
    <location>
        <begin position="555"/>
        <end position="574"/>
    </location>
</feature>
<evidence type="ECO:0000313" key="11">
    <source>
        <dbReference type="Proteomes" id="UP000318080"/>
    </source>
</evidence>
<dbReference type="Gene3D" id="3.30.200.20">
    <property type="entry name" value="Phosphorylase Kinase, domain 1"/>
    <property type="match status" value="1"/>
</dbReference>
<organism evidence="10 11">
    <name type="scientific">Corynebacterium phoceense</name>
    <dbReference type="NCBI Taxonomy" id="1686286"/>
    <lineage>
        <taxon>Bacteria</taxon>
        <taxon>Bacillati</taxon>
        <taxon>Actinomycetota</taxon>
        <taxon>Actinomycetes</taxon>
        <taxon>Mycobacteriales</taxon>
        <taxon>Corynebacteriaceae</taxon>
        <taxon>Corynebacterium</taxon>
    </lineage>
</organism>
<comment type="caution">
    <text evidence="10">The sequence shown here is derived from an EMBL/GenBank/DDBJ whole genome shotgun (WGS) entry which is preliminary data.</text>
</comment>
<dbReference type="GO" id="GO:0015648">
    <property type="term" value="F:lipid-linked peptidoglycan transporter activity"/>
    <property type="evidence" value="ECO:0007669"/>
    <property type="project" value="TreeGrafter"/>
</dbReference>
<evidence type="ECO:0000256" key="5">
    <source>
        <dbReference type="ARBA" id="ARBA00022984"/>
    </source>
</evidence>
<dbReference type="RefSeq" id="WP_066492705.1">
    <property type="nucleotide sequence ID" value="NZ_VHIR01000005.1"/>
</dbReference>
<evidence type="ECO:0000256" key="2">
    <source>
        <dbReference type="ARBA" id="ARBA00022475"/>
    </source>
</evidence>
<protein>
    <submittedName>
        <fullName evidence="10">Murein biosynthesis protein MurJ</fullName>
    </submittedName>
</protein>
<evidence type="ECO:0000256" key="4">
    <source>
        <dbReference type="ARBA" id="ARBA00022960"/>
    </source>
</evidence>
<dbReference type="GO" id="GO:0009252">
    <property type="term" value="P:peptidoglycan biosynthetic process"/>
    <property type="evidence" value="ECO:0007669"/>
    <property type="project" value="UniProtKB-KW"/>
</dbReference>
<evidence type="ECO:0000313" key="10">
    <source>
        <dbReference type="EMBL" id="TQE43868.1"/>
    </source>
</evidence>
<feature type="transmembrane region" description="Helical" evidence="9">
    <location>
        <begin position="87"/>
        <end position="108"/>
    </location>
</feature>
<keyword evidence="7 9" id="KW-0472">Membrane</keyword>
<feature type="transmembrane region" description="Helical" evidence="9">
    <location>
        <begin position="223"/>
        <end position="242"/>
    </location>
</feature>
<evidence type="ECO:0000256" key="1">
    <source>
        <dbReference type="ARBA" id="ARBA00004651"/>
    </source>
</evidence>
<sequence length="1081" mass="113638">MTSQEPAGLRSRIVQPTPPAPVPVPRAQPEPEPTPAEPDKSHLQGENYVPASAGASAENSEGTSDADVVRAGGSMAIATLISRITGFLRTVLISSTLGAAIASAFQTANQIPNLVTEIVLGAVLTSLVVPVLVRAEKEDPDRGEEFVRRLFTLAASLLGVVTILSVVGAPLLTRMMIKSDGMVNVDQATSMAYLLLPQIFFYGLFALFQAILNTKNIFAPGAWAPVINNVISIAVLLAYWFLPGELNPAAPSPVTDPHILLLGLGTTAGVVIQCLILVPYLHRAGINLTPLWGIDARLKQFGSMAIAIIAYVAISQAGYVVTSQIASISSEAANVIYQNHWLLLQVPYGVIGVTLLTAIMPRLSRNAADGDSDAVVRDLTLGTKLTFIALIPIVVFFTGFGVPIAQGLFGYGRFTMDEAEILGLTLSFSAFTLIPYALVLLHLRVFYAREEAWTPTFIIAGITISKVVLSLLAVRVASSPDNVVVLLGTANGFGFVAGAVIGAFLLKRHLGSLGGREVTSTTVWSAGAGVVGLLVALAFNWLLDFVIPEVPSLFILVRVSLSGIVFLIVTGLVLSRSGLPEVLNLGRALQRVPGMSRFINIKPDAGIQVEQPEQAEIQPLVAFDAFNSSPVPPPMSAGIVRGPALVPGAPVSDGRFRLLKEHGSVPGARFWQAREQETGRMVALTFVDTTNRAPLAAATPAEVAKRSAEVARSTRKLAEMSLPTVADNIEILSYRNGGLVVADWIEGTELKAVAEAGNLDSRAVAHALAPVLADAAAAHAAGLAYGVDNRARFRVATDGVVRLAFPGVLNNASEESDHAALTSAISTLAHAASPAPQALIDLGESEAPLALIADQLRELGGDAEDAPEEEPLPISEPEIIVEDEEPGFGSRGYSRSGVFLLGTLATAFVVGMAALTVWIISLIGGDEPETPVTLSAPTTTAVSGPALVLTPAGAVDVASGKETTALTDDSSKTTWTTPKADTGVLLELSQPSQLRDVVFSQSKSTGAEYRVFGVTGTPDPASLDADSKELTELASGKLKSAKDHVDLDELPEKFDGVLIWFDSLPKADKVTLTDVLVTGRP</sequence>
<evidence type="ECO:0000256" key="9">
    <source>
        <dbReference type="SAM" id="Phobius"/>
    </source>
</evidence>
<dbReference type="STRING" id="1686286.GCA_900092335_00782"/>
<feature type="transmembrane region" description="Helical" evidence="9">
    <location>
        <begin position="453"/>
        <end position="477"/>
    </location>
</feature>
<accession>A0A540R817</accession>
<dbReference type="Proteomes" id="UP000318080">
    <property type="component" value="Unassembled WGS sequence"/>
</dbReference>
<name>A0A540R817_9CORY</name>
<dbReference type="GO" id="GO:0034204">
    <property type="term" value="P:lipid translocation"/>
    <property type="evidence" value="ECO:0007669"/>
    <property type="project" value="TreeGrafter"/>
</dbReference>
<feature type="transmembrane region" description="Helical" evidence="9">
    <location>
        <begin position="421"/>
        <end position="441"/>
    </location>
</feature>
<feature type="transmembrane region" description="Helical" evidence="9">
    <location>
        <begin position="385"/>
        <end position="409"/>
    </location>
</feature>
<evidence type="ECO:0000256" key="8">
    <source>
        <dbReference type="SAM" id="MobiDB-lite"/>
    </source>
</evidence>
<feature type="transmembrane region" description="Helical" evidence="9">
    <location>
        <begin position="153"/>
        <end position="172"/>
    </location>
</feature>
<dbReference type="Pfam" id="PF03023">
    <property type="entry name" value="MurJ"/>
    <property type="match status" value="1"/>
</dbReference>
<keyword evidence="3 9" id="KW-0812">Transmembrane</keyword>
<feature type="transmembrane region" description="Helical" evidence="9">
    <location>
        <begin position="341"/>
        <end position="364"/>
    </location>
</feature>
<feature type="transmembrane region" description="Helical" evidence="9">
    <location>
        <begin position="262"/>
        <end position="281"/>
    </location>
</feature>
<feature type="transmembrane region" description="Helical" evidence="9">
    <location>
        <begin position="192"/>
        <end position="211"/>
    </location>
</feature>
<dbReference type="EMBL" id="VHIR01000005">
    <property type="protein sequence ID" value="TQE43868.1"/>
    <property type="molecule type" value="Genomic_DNA"/>
</dbReference>
<dbReference type="InterPro" id="IPR004268">
    <property type="entry name" value="MurJ"/>
</dbReference>
<proteinExistence type="predicted"/>
<evidence type="ECO:0000256" key="6">
    <source>
        <dbReference type="ARBA" id="ARBA00022989"/>
    </source>
</evidence>
<reference evidence="10 11" key="1">
    <citation type="submission" date="2019-06" db="EMBL/GenBank/DDBJ databases">
        <title>Draft genome of C. phoceense Strain 272.</title>
        <authorList>
            <person name="Pacheco L.G.C."/>
            <person name="Barberis C.M."/>
            <person name="Almuzara M.N."/>
            <person name="Traglia G.M."/>
            <person name="Santos C.S."/>
            <person name="Rocha D.J.P.G."/>
            <person name="Aguiar E.R.G.R."/>
            <person name="Vay C.A."/>
        </authorList>
    </citation>
    <scope>NUCLEOTIDE SEQUENCE [LARGE SCALE GENOMIC DNA]</scope>
    <source>
        <strain evidence="10 11">272</strain>
    </source>
</reference>
<feature type="compositionally biased region" description="Pro residues" evidence="8">
    <location>
        <begin position="16"/>
        <end position="36"/>
    </location>
</feature>
<keyword evidence="4" id="KW-0133">Cell shape</keyword>
<dbReference type="GO" id="GO:0008360">
    <property type="term" value="P:regulation of cell shape"/>
    <property type="evidence" value="ECO:0007669"/>
    <property type="project" value="UniProtKB-KW"/>
</dbReference>
<dbReference type="CDD" id="cd13973">
    <property type="entry name" value="PK_MviN-like"/>
    <property type="match status" value="1"/>
</dbReference>
<dbReference type="PRINTS" id="PR01806">
    <property type="entry name" value="VIRFACTRMVIN"/>
</dbReference>
<feature type="transmembrane region" description="Helical" evidence="9">
    <location>
        <begin position="301"/>
        <end position="321"/>
    </location>
</feature>
<feature type="transmembrane region" description="Helical" evidence="9">
    <location>
        <begin position="518"/>
        <end position="543"/>
    </location>
</feature>
<comment type="subcellular location">
    <subcellularLocation>
        <location evidence="1">Cell membrane</location>
        <topology evidence="1">Multi-pass membrane protein</topology>
    </subcellularLocation>
</comment>
<feature type="transmembrane region" description="Helical" evidence="9">
    <location>
        <begin position="114"/>
        <end position="133"/>
    </location>
</feature>
<dbReference type="AlphaFoldDB" id="A0A540R817"/>
<feature type="transmembrane region" description="Helical" evidence="9">
    <location>
        <begin position="898"/>
        <end position="920"/>
    </location>
</feature>
<dbReference type="GO" id="GO:0005886">
    <property type="term" value="C:plasma membrane"/>
    <property type="evidence" value="ECO:0007669"/>
    <property type="project" value="UniProtKB-SubCell"/>
</dbReference>
<keyword evidence="2" id="KW-1003">Cell membrane</keyword>